<accession>A0ABV0JZH1</accession>
<dbReference type="SMART" id="SM00535">
    <property type="entry name" value="RIBOc"/>
    <property type="match status" value="1"/>
</dbReference>
<dbReference type="EMBL" id="JAMPKX010000001">
    <property type="protein sequence ID" value="MEP0945928.1"/>
    <property type="molecule type" value="Genomic_DNA"/>
</dbReference>
<dbReference type="PANTHER" id="PTHR14950">
    <property type="entry name" value="DICER-RELATED"/>
    <property type="match status" value="1"/>
</dbReference>
<dbReference type="CDD" id="cd00593">
    <property type="entry name" value="RIBOc"/>
    <property type="match status" value="1"/>
</dbReference>
<dbReference type="SUPFAM" id="SSF69065">
    <property type="entry name" value="RNase III domain-like"/>
    <property type="match status" value="1"/>
</dbReference>
<dbReference type="RefSeq" id="WP_190699454.1">
    <property type="nucleotide sequence ID" value="NZ_JAMPKX010000001.1"/>
</dbReference>
<keyword evidence="2" id="KW-0378">Hydrolase</keyword>
<evidence type="ECO:0000256" key="4">
    <source>
        <dbReference type="ARBA" id="ARBA00049596"/>
    </source>
</evidence>
<dbReference type="InterPro" id="IPR036389">
    <property type="entry name" value="RNase_III_sf"/>
</dbReference>
<dbReference type="Gene3D" id="1.10.1520.10">
    <property type="entry name" value="Ribonuclease III domain"/>
    <property type="match status" value="1"/>
</dbReference>
<proteinExistence type="predicted"/>
<evidence type="ECO:0000256" key="2">
    <source>
        <dbReference type="ARBA" id="ARBA00022801"/>
    </source>
</evidence>
<evidence type="ECO:0000256" key="1">
    <source>
        <dbReference type="ARBA" id="ARBA00017706"/>
    </source>
</evidence>
<dbReference type="PROSITE" id="PS50142">
    <property type="entry name" value="RNASE_3_2"/>
    <property type="match status" value="1"/>
</dbReference>
<gene>
    <name evidence="6" type="ORF">NC992_03490</name>
</gene>
<evidence type="ECO:0000256" key="3">
    <source>
        <dbReference type="ARBA" id="ARBA00032486"/>
    </source>
</evidence>
<organism evidence="6 7">
    <name type="scientific">Leptolyngbya subtilissima DQ-A4</name>
    <dbReference type="NCBI Taxonomy" id="2933933"/>
    <lineage>
        <taxon>Bacteria</taxon>
        <taxon>Bacillati</taxon>
        <taxon>Cyanobacteriota</taxon>
        <taxon>Cyanophyceae</taxon>
        <taxon>Leptolyngbyales</taxon>
        <taxon>Leptolyngbyaceae</taxon>
        <taxon>Leptolyngbya group</taxon>
        <taxon>Leptolyngbya</taxon>
    </lineage>
</organism>
<evidence type="ECO:0000313" key="7">
    <source>
        <dbReference type="Proteomes" id="UP001482513"/>
    </source>
</evidence>
<dbReference type="Proteomes" id="UP001482513">
    <property type="component" value="Unassembled WGS sequence"/>
</dbReference>
<dbReference type="InterPro" id="IPR000999">
    <property type="entry name" value="RNase_III_dom"/>
</dbReference>
<reference evidence="6 7" key="1">
    <citation type="submission" date="2022-04" db="EMBL/GenBank/DDBJ databases">
        <title>Positive selection, recombination, and allopatry shape intraspecific diversity of widespread and dominant cyanobacteria.</title>
        <authorList>
            <person name="Wei J."/>
            <person name="Shu W."/>
            <person name="Hu C."/>
        </authorList>
    </citation>
    <scope>NUCLEOTIDE SEQUENCE [LARGE SCALE GENOMIC DNA]</scope>
    <source>
        <strain evidence="6 7">DQ-A4</strain>
    </source>
</reference>
<feature type="domain" description="RNase III" evidence="5">
    <location>
        <begin position="1"/>
        <end position="144"/>
    </location>
</feature>
<evidence type="ECO:0000313" key="6">
    <source>
        <dbReference type="EMBL" id="MEP0945928.1"/>
    </source>
</evidence>
<comment type="function">
    <text evidence="4">Digests double-stranded RNA. Involved in the processing of primary rRNA transcript to yield the immediate precursors to the large and small rRNAs (23S and 16S). Processes some mRNAs, and tRNAs when they are encoded in the rRNA operon. Processes pre-crRNA and tracrRNA of type II CRISPR loci if present in the organism.</text>
</comment>
<keyword evidence="7" id="KW-1185">Reference proteome</keyword>
<sequence length="209" mass="24265">MSYLSIKLEVAKRAIAFPRFHSDDLLEIALTDPCTLNEIDLSKPEQEQREREYRRLAYLGDALIDSVLADYLYRTDHDLTKADFDDWRKALVNKHGLTEFAIKLGLPDYSSSWKRKNRKLPKNEPRTWGEMFEAVVGVLFLDADRDFNKVAQWLCDRFLRDAVTAHEVHRNKGDNEGYEFDDDEDPTLVTSDDYAEMMGLSWSDGVSFT</sequence>
<protein>
    <recommendedName>
        <fullName evidence="1">Ribonuclease 3</fullName>
    </recommendedName>
    <alternativeName>
        <fullName evidence="3">Ribonuclease III</fullName>
    </alternativeName>
</protein>
<comment type="caution">
    <text evidence="6">The sequence shown here is derived from an EMBL/GenBank/DDBJ whole genome shotgun (WGS) entry which is preliminary data.</text>
</comment>
<evidence type="ECO:0000259" key="5">
    <source>
        <dbReference type="PROSITE" id="PS50142"/>
    </source>
</evidence>
<name>A0ABV0JZH1_9CYAN</name>
<dbReference type="Pfam" id="PF00636">
    <property type="entry name" value="Ribonuclease_3"/>
    <property type="match status" value="1"/>
</dbReference>
<dbReference type="PANTHER" id="PTHR14950:SF37">
    <property type="entry name" value="ENDORIBONUCLEASE DICER"/>
    <property type="match status" value="1"/>
</dbReference>